<sequence>MNPKVFVFAAVLAIIGILGAIVLIGPDMQAPGQGNNNSVENAPTIELLEVELADLSVTKINERSATIEIAFEIFNPNPRAVIVQTMDYNLFETGFSSYEQLAGGTIGSRPEGMVEFGSNYYTLLGENSIVLKKKMVIKNTASSSELWDSLKSEYENGESGSAKWWVYGTVYFNLSSMTSGQENTVPFEFFR</sequence>
<proteinExistence type="predicted"/>
<evidence type="ECO:0000256" key="1">
    <source>
        <dbReference type="SAM" id="Phobius"/>
    </source>
</evidence>
<dbReference type="EMBL" id="KF900911">
    <property type="protein sequence ID" value="AIF11190.1"/>
    <property type="molecule type" value="Genomic_DNA"/>
</dbReference>
<feature type="transmembrane region" description="Helical" evidence="1">
    <location>
        <begin position="6"/>
        <end position="25"/>
    </location>
</feature>
<accession>A0A075H7Y0</accession>
<name>A0A075H7Y0_9ARCH</name>
<keyword evidence="1" id="KW-0472">Membrane</keyword>
<evidence type="ECO:0000313" key="2">
    <source>
        <dbReference type="EMBL" id="AIF11190.1"/>
    </source>
</evidence>
<dbReference type="SUPFAM" id="SSF117070">
    <property type="entry name" value="LEA14-like"/>
    <property type="match status" value="1"/>
</dbReference>
<protein>
    <recommendedName>
        <fullName evidence="3">Water stress and hypersensitive response domain-containing protein</fullName>
    </recommendedName>
</protein>
<reference evidence="2" key="1">
    <citation type="journal article" date="2014" name="Genome Biol. Evol.">
        <title>Pangenome evidence for extensive interdomain horizontal transfer affecting lineage core and shell genes in uncultured planktonic thaumarchaeota and euryarchaeota.</title>
        <authorList>
            <person name="Deschamps P."/>
            <person name="Zivanovic Y."/>
            <person name="Moreira D."/>
            <person name="Rodriguez-Valera F."/>
            <person name="Lopez-Garcia P."/>
        </authorList>
    </citation>
    <scope>NUCLEOTIDE SEQUENCE</scope>
</reference>
<keyword evidence="1" id="KW-1133">Transmembrane helix</keyword>
<evidence type="ECO:0008006" key="3">
    <source>
        <dbReference type="Google" id="ProtNLM"/>
    </source>
</evidence>
<organism evidence="2">
    <name type="scientific">uncultured marine thaumarchaeote KM3_51_A05</name>
    <dbReference type="NCBI Taxonomy" id="1456173"/>
    <lineage>
        <taxon>Archaea</taxon>
        <taxon>Nitrososphaerota</taxon>
        <taxon>environmental samples</taxon>
    </lineage>
</organism>
<dbReference type="Gene3D" id="2.60.40.1820">
    <property type="match status" value="1"/>
</dbReference>
<dbReference type="AlphaFoldDB" id="A0A075H7Y0"/>
<keyword evidence="1" id="KW-0812">Transmembrane</keyword>